<sequence>MAVIEKVVPVIFRHVSQNIEILVFRHPIAGIQIVKGTVEANEKLEDAAIRELYEESGISSTNIHSYLGLHSPSESGPNWHVFVCYTTEILKDNWTHFCNDDGGLKFQFFWHPLVQEPTDEWHQLFKELLEFIKSRY</sequence>
<protein>
    <submittedName>
        <fullName evidence="4">NUDIX domain-containing protein</fullName>
    </submittedName>
</protein>
<organism evidence="4 5">
    <name type="scientific">Acinetobacter tandoii</name>
    <dbReference type="NCBI Taxonomy" id="202954"/>
    <lineage>
        <taxon>Bacteria</taxon>
        <taxon>Pseudomonadati</taxon>
        <taxon>Pseudomonadota</taxon>
        <taxon>Gammaproteobacteria</taxon>
        <taxon>Moraxellales</taxon>
        <taxon>Moraxellaceae</taxon>
        <taxon>Acinetobacter</taxon>
    </lineage>
</organism>
<evidence type="ECO:0000256" key="1">
    <source>
        <dbReference type="ARBA" id="ARBA00001946"/>
    </source>
</evidence>
<dbReference type="SUPFAM" id="SSF55811">
    <property type="entry name" value="Nudix"/>
    <property type="match status" value="1"/>
</dbReference>
<dbReference type="InterPro" id="IPR015797">
    <property type="entry name" value="NUDIX_hydrolase-like_dom_sf"/>
</dbReference>
<dbReference type="Proteomes" id="UP000325788">
    <property type="component" value="Unassembled WGS sequence"/>
</dbReference>
<comment type="cofactor">
    <cofactor evidence="1">
        <name>Mg(2+)</name>
        <dbReference type="ChEBI" id="CHEBI:18420"/>
    </cofactor>
</comment>
<dbReference type="RefSeq" id="WP_151504877.1">
    <property type="nucleotide sequence ID" value="NZ_VXLD01000007.1"/>
</dbReference>
<dbReference type="AlphaFoldDB" id="A0A5N4W6Y2"/>
<dbReference type="EMBL" id="VXLD01000007">
    <property type="protein sequence ID" value="KAB1853951.1"/>
    <property type="molecule type" value="Genomic_DNA"/>
</dbReference>
<feature type="domain" description="Nudix hydrolase" evidence="3">
    <location>
        <begin position="2"/>
        <end position="133"/>
    </location>
</feature>
<dbReference type="InterPro" id="IPR000086">
    <property type="entry name" value="NUDIX_hydrolase_dom"/>
</dbReference>
<name>A0A5N4W6Y2_9GAMM</name>
<keyword evidence="2" id="KW-0378">Hydrolase</keyword>
<reference evidence="4 5" key="1">
    <citation type="submission" date="2019-09" db="EMBL/GenBank/DDBJ databases">
        <title>Draft genome sequence of Acinetobacter tandoii W4-4-4 isolated from environmental water sample.</title>
        <authorList>
            <person name="Wee S.K."/>
            <person name="Yan B."/>
            <person name="Mustaffa S.B."/>
            <person name="Yap E.P.H."/>
        </authorList>
    </citation>
    <scope>NUCLEOTIDE SEQUENCE [LARGE SCALE GENOMIC DNA]</scope>
    <source>
        <strain evidence="4 5">W4-4-4</strain>
    </source>
</reference>
<dbReference type="GO" id="GO:0016787">
    <property type="term" value="F:hydrolase activity"/>
    <property type="evidence" value="ECO:0007669"/>
    <property type="project" value="UniProtKB-KW"/>
</dbReference>
<dbReference type="CDD" id="cd04663">
    <property type="entry name" value="NUDIX_Hydrolase"/>
    <property type="match status" value="1"/>
</dbReference>
<dbReference type="Gene3D" id="3.90.79.10">
    <property type="entry name" value="Nucleoside Triphosphate Pyrophosphohydrolase"/>
    <property type="match status" value="1"/>
</dbReference>
<comment type="caution">
    <text evidence="4">The sequence shown here is derived from an EMBL/GenBank/DDBJ whole genome shotgun (WGS) entry which is preliminary data.</text>
</comment>
<dbReference type="PROSITE" id="PS51462">
    <property type="entry name" value="NUDIX"/>
    <property type="match status" value="1"/>
</dbReference>
<dbReference type="InterPro" id="IPR020084">
    <property type="entry name" value="NUDIX_hydrolase_CS"/>
</dbReference>
<gene>
    <name evidence="4" type="ORF">F4W09_11435</name>
</gene>
<evidence type="ECO:0000313" key="5">
    <source>
        <dbReference type="Proteomes" id="UP000325788"/>
    </source>
</evidence>
<accession>A0A5N4W6Y2</accession>
<evidence type="ECO:0000259" key="3">
    <source>
        <dbReference type="PROSITE" id="PS51462"/>
    </source>
</evidence>
<evidence type="ECO:0000256" key="2">
    <source>
        <dbReference type="ARBA" id="ARBA00022801"/>
    </source>
</evidence>
<proteinExistence type="predicted"/>
<dbReference type="PROSITE" id="PS00893">
    <property type="entry name" value="NUDIX_BOX"/>
    <property type="match status" value="1"/>
</dbReference>
<evidence type="ECO:0000313" key="4">
    <source>
        <dbReference type="EMBL" id="KAB1853951.1"/>
    </source>
</evidence>
<dbReference type="Pfam" id="PF00293">
    <property type="entry name" value="NUDIX"/>
    <property type="match status" value="1"/>
</dbReference>